<dbReference type="KEGG" id="clup:CLUP02_08613"/>
<dbReference type="AlphaFoldDB" id="A0A9Q8WHT2"/>
<evidence type="ECO:0000313" key="2">
    <source>
        <dbReference type="EMBL" id="UQC83120.1"/>
    </source>
</evidence>
<gene>
    <name evidence="2" type="ORF">CLUP02_08613</name>
</gene>
<reference evidence="2" key="1">
    <citation type="journal article" date="2021" name="Mol. Plant Microbe Interact.">
        <title>Complete Genome Sequence of the Plant-Pathogenic Fungus Colletotrichum lupini.</title>
        <authorList>
            <person name="Baroncelli R."/>
            <person name="Pensec F."/>
            <person name="Da Lio D."/>
            <person name="Boufleur T."/>
            <person name="Vicente I."/>
            <person name="Sarrocco S."/>
            <person name="Picot A."/>
            <person name="Baraldi E."/>
            <person name="Sukno S."/>
            <person name="Thon M."/>
            <person name="Le Floch G."/>
        </authorList>
    </citation>
    <scope>NUCLEOTIDE SEQUENCE</scope>
    <source>
        <strain evidence="2">IMI 504893</strain>
    </source>
</reference>
<organism evidence="2 3">
    <name type="scientific">Colletotrichum lupini</name>
    <dbReference type="NCBI Taxonomy" id="145971"/>
    <lineage>
        <taxon>Eukaryota</taxon>
        <taxon>Fungi</taxon>
        <taxon>Dikarya</taxon>
        <taxon>Ascomycota</taxon>
        <taxon>Pezizomycotina</taxon>
        <taxon>Sordariomycetes</taxon>
        <taxon>Hypocreomycetidae</taxon>
        <taxon>Glomerellales</taxon>
        <taxon>Glomerellaceae</taxon>
        <taxon>Colletotrichum</taxon>
        <taxon>Colletotrichum acutatum species complex</taxon>
    </lineage>
</organism>
<evidence type="ECO:0000256" key="1">
    <source>
        <dbReference type="SAM" id="MobiDB-lite"/>
    </source>
</evidence>
<protein>
    <submittedName>
        <fullName evidence="2">Uncharacterized protein</fullName>
    </submittedName>
</protein>
<evidence type="ECO:0000313" key="3">
    <source>
        <dbReference type="Proteomes" id="UP000830671"/>
    </source>
</evidence>
<keyword evidence="3" id="KW-1185">Reference proteome</keyword>
<proteinExistence type="predicted"/>
<sequence>MGFPPSRLLWSRGDSAASTYTRVPSAVPGSCRNLLKLPQPVASVPRFLRGSSETYQATKQVFLTVAAFVAVPHHLSRLLDLFPFRPSQAFEYQMSRAQKEPHVDLSATLGQRCNWRVQFEGMQPRTNDKISSPTMFSGTAPIVDCILPSRSGVSSRGARCDVTQRGMAALSMWSVSPNSALFEEPVLPRSLFLPVSSEQLPSRLTSKFHCSDAPFQSNLVPGHLAEGRALNGQDNDEVTACLPALLAPAVFGCHNTNLNSPIQHKRRERHGCAGLSLYPESTISVPEPGDGESLARRRGSTPSTVQYKATILEPRDFAHYQRTNTIKNGTPSRGGRGDNPGHHFLKRQQHQSIICSVRRYHRALDHQETNVASPYISRKLATPLTGPTAGEVSRNPGNDLGTGIHVLEVADPVNSKSISSSSILVDGLQRQRAGLISKFDPSARPRSEELQKMVYRNLDPITSDHIETAADRFAANPVKTGPSPPKTTEIHLPESLTARYASFQICHIYPAVKRLDQSHSPVCQMRETDNDDEIAVNLIFINSPAKRVVHRPSCQVYGLLSSSTPRWTPATGAVAKAALRTPRPAVRLRRPCHGRVYRSPNHNTREGQKQHTNLSLCPLHPEFPPSMSLQQKLSAGYFNRIPMRRQHPQFCNDKNKNKRVHVDKLTSVNQVRSGTYYPRSSTPPLGRQTVNKFTKQASNRTDRSQNLLRKPCPPLDNQASRDLMLSGSCQKTTRAFFLSSSPLLLTTTTVYDDLSVPPPSTI</sequence>
<feature type="compositionally biased region" description="Polar residues" evidence="1">
    <location>
        <begin position="697"/>
        <end position="707"/>
    </location>
</feature>
<dbReference type="RefSeq" id="XP_049144742.1">
    <property type="nucleotide sequence ID" value="XM_049287599.1"/>
</dbReference>
<dbReference type="GeneID" id="73342609"/>
<dbReference type="EMBL" id="CP019476">
    <property type="protein sequence ID" value="UQC83120.1"/>
    <property type="molecule type" value="Genomic_DNA"/>
</dbReference>
<dbReference type="Proteomes" id="UP000830671">
    <property type="component" value="Chromosome 4"/>
</dbReference>
<feature type="region of interest" description="Disordered" evidence="1">
    <location>
        <begin position="697"/>
        <end position="719"/>
    </location>
</feature>
<accession>A0A9Q8WHT2</accession>
<name>A0A9Q8WHT2_9PEZI</name>